<gene>
    <name evidence="1" type="ORF">METZ01_LOCUS290720</name>
</gene>
<organism evidence="1">
    <name type="scientific">marine metagenome</name>
    <dbReference type="NCBI Taxonomy" id="408172"/>
    <lineage>
        <taxon>unclassified sequences</taxon>
        <taxon>metagenomes</taxon>
        <taxon>ecological metagenomes</taxon>
    </lineage>
</organism>
<reference evidence="1" key="1">
    <citation type="submission" date="2018-05" db="EMBL/GenBank/DDBJ databases">
        <authorList>
            <person name="Lanie J.A."/>
            <person name="Ng W.-L."/>
            <person name="Kazmierczak K.M."/>
            <person name="Andrzejewski T.M."/>
            <person name="Davidsen T.M."/>
            <person name="Wayne K.J."/>
            <person name="Tettelin H."/>
            <person name="Glass J.I."/>
            <person name="Rusch D."/>
            <person name="Podicherti R."/>
            <person name="Tsui H.-C.T."/>
            <person name="Winkler M.E."/>
        </authorList>
    </citation>
    <scope>NUCLEOTIDE SEQUENCE</scope>
</reference>
<accession>A0A382LMS1</accession>
<protein>
    <submittedName>
        <fullName evidence="1">Uncharacterized protein</fullName>
    </submittedName>
</protein>
<name>A0A382LMS1_9ZZZZ</name>
<evidence type="ECO:0000313" key="1">
    <source>
        <dbReference type="EMBL" id="SVC37866.1"/>
    </source>
</evidence>
<proteinExistence type="predicted"/>
<dbReference type="EMBL" id="UINC01088011">
    <property type="protein sequence ID" value="SVC37866.1"/>
    <property type="molecule type" value="Genomic_DNA"/>
</dbReference>
<feature type="non-terminal residue" evidence="1">
    <location>
        <position position="115"/>
    </location>
</feature>
<dbReference type="AlphaFoldDB" id="A0A382LMS1"/>
<sequence length="115" mass="13113">MGKVLYYFEPPPVGTEMQFQTLFLSGLRPSIFEELVEGVVPPEYPLENESRILGPDPKCMLQPSVTQLDAVFNDLQILYLLRRCCRRSAMIYLRYCRSAEGHSVGRLTTSDRPLG</sequence>